<reference evidence="2 3" key="1">
    <citation type="submission" date="2020-05" db="EMBL/GenBank/DDBJ databases">
        <title>Whole genome shotgun sequence of Streptomyces microflavus NBRC 13062.</title>
        <authorList>
            <person name="Komaki H."/>
            <person name="Tamura T."/>
        </authorList>
    </citation>
    <scope>NUCLEOTIDE SEQUENCE [LARGE SCALE GENOMIC DNA]</scope>
    <source>
        <strain evidence="2 3">NBRC 13062</strain>
    </source>
</reference>
<name>A0A7J0CV83_STRMI</name>
<evidence type="ECO:0000313" key="2">
    <source>
        <dbReference type="EMBL" id="GFN06179.1"/>
    </source>
</evidence>
<organism evidence="2 3">
    <name type="scientific">Streptomyces microflavus</name>
    <name type="common">Streptomyces lipmanii</name>
    <dbReference type="NCBI Taxonomy" id="1919"/>
    <lineage>
        <taxon>Bacteria</taxon>
        <taxon>Bacillati</taxon>
        <taxon>Actinomycetota</taxon>
        <taxon>Actinomycetes</taxon>
        <taxon>Kitasatosporales</taxon>
        <taxon>Streptomycetaceae</taxon>
        <taxon>Streptomyces</taxon>
    </lineage>
</organism>
<feature type="compositionally biased region" description="Basic and acidic residues" evidence="1">
    <location>
        <begin position="21"/>
        <end position="40"/>
    </location>
</feature>
<sequence>MRGVRVEQRGQYLGRGHGLRAHGEAAGHGEGQEDQPRREPGGVPYAYGGFLTGHRQPKAFSILSIRLPAL</sequence>
<evidence type="ECO:0000313" key="3">
    <source>
        <dbReference type="Proteomes" id="UP000498740"/>
    </source>
</evidence>
<accession>A0A7J0CV83</accession>
<feature type="region of interest" description="Disordered" evidence="1">
    <location>
        <begin position="1"/>
        <end position="49"/>
    </location>
</feature>
<comment type="caution">
    <text evidence="2">The sequence shown here is derived from an EMBL/GenBank/DDBJ whole genome shotgun (WGS) entry which is preliminary data.</text>
</comment>
<dbReference type="EMBL" id="BLWD01000001">
    <property type="protein sequence ID" value="GFN06179.1"/>
    <property type="molecule type" value="Genomic_DNA"/>
</dbReference>
<protein>
    <submittedName>
        <fullName evidence="2">Uncharacterized protein</fullName>
    </submittedName>
</protein>
<dbReference type="Proteomes" id="UP000498740">
    <property type="component" value="Unassembled WGS sequence"/>
</dbReference>
<gene>
    <name evidence="2" type="ORF">Smic_47350</name>
</gene>
<proteinExistence type="predicted"/>
<evidence type="ECO:0000256" key="1">
    <source>
        <dbReference type="SAM" id="MobiDB-lite"/>
    </source>
</evidence>
<dbReference type="AlphaFoldDB" id="A0A7J0CV83"/>